<comment type="caution">
    <text evidence="18">Lacks conserved residue(s) required for the propagation of feature annotation.</text>
</comment>
<dbReference type="SUPFAM" id="SSF53613">
    <property type="entry name" value="Ribokinase-like"/>
    <property type="match status" value="1"/>
</dbReference>
<gene>
    <name evidence="22" type="primary">nnr</name>
    <name evidence="17" type="synonym">nnrD</name>
    <name evidence="18" type="synonym">nnrE</name>
    <name evidence="22" type="ORF">WY13_02160</name>
</gene>
<comment type="cofactor">
    <cofactor evidence="17">
        <name>Mg(2+)</name>
        <dbReference type="ChEBI" id="CHEBI:18420"/>
    </cofactor>
</comment>
<evidence type="ECO:0000256" key="1">
    <source>
        <dbReference type="ARBA" id="ARBA00000013"/>
    </source>
</evidence>
<dbReference type="AlphaFoldDB" id="A0A162L0G0"/>
<dbReference type="PROSITE" id="PS51383">
    <property type="entry name" value="YJEF_C_3"/>
    <property type="match status" value="1"/>
</dbReference>
<evidence type="ECO:0000256" key="7">
    <source>
        <dbReference type="ARBA" id="ARBA00022840"/>
    </source>
</evidence>
<dbReference type="EC" id="4.2.1.136" evidence="19"/>
<evidence type="ECO:0000256" key="6">
    <source>
        <dbReference type="ARBA" id="ARBA00022741"/>
    </source>
</evidence>
<feature type="binding site" evidence="17">
    <location>
        <begin position="411"/>
        <end position="415"/>
    </location>
    <ligand>
        <name>AMP</name>
        <dbReference type="ChEBI" id="CHEBI:456215"/>
    </ligand>
</feature>
<feature type="binding site" evidence="17">
    <location>
        <position position="439"/>
    </location>
    <ligand>
        <name>AMP</name>
        <dbReference type="ChEBI" id="CHEBI:456215"/>
    </ligand>
</feature>
<dbReference type="Pfam" id="PF03853">
    <property type="entry name" value="YjeF_N"/>
    <property type="match status" value="1"/>
</dbReference>
<keyword evidence="13" id="KW-0511">Multifunctional enzyme</keyword>
<feature type="binding site" evidence="18">
    <location>
        <begin position="55"/>
        <end position="59"/>
    </location>
    <ligand>
        <name>(6S)-NADPHX</name>
        <dbReference type="ChEBI" id="CHEBI:64076"/>
    </ligand>
</feature>
<evidence type="ECO:0000259" key="21">
    <source>
        <dbReference type="PROSITE" id="PS51385"/>
    </source>
</evidence>
<dbReference type="GO" id="GO:0046872">
    <property type="term" value="F:metal ion binding"/>
    <property type="evidence" value="ECO:0007669"/>
    <property type="project" value="UniProtKB-UniRule"/>
</dbReference>
<comment type="similarity">
    <text evidence="3 19">In the N-terminal section; belongs to the NnrE/AIBP family.</text>
</comment>
<evidence type="ECO:0000256" key="17">
    <source>
        <dbReference type="HAMAP-Rule" id="MF_01965"/>
    </source>
</evidence>
<dbReference type="Gene3D" id="3.40.50.10260">
    <property type="entry name" value="YjeF N-terminal domain"/>
    <property type="match status" value="1"/>
</dbReference>
<dbReference type="HAMAP" id="MF_01965">
    <property type="entry name" value="NADHX_dehydratase"/>
    <property type="match status" value="1"/>
</dbReference>
<name>A0A162L0G0_9CLOT</name>
<dbReference type="GO" id="GO:0052855">
    <property type="term" value="F:ADP-dependent NAD(P)H-hydrate dehydratase activity"/>
    <property type="evidence" value="ECO:0007669"/>
    <property type="project" value="UniProtKB-UniRule"/>
</dbReference>
<keyword evidence="11 18" id="KW-0413">Isomerase</keyword>
<comment type="catalytic activity">
    <reaction evidence="1 18 19">
        <text>(6R)-NADHX = (6S)-NADHX</text>
        <dbReference type="Rhea" id="RHEA:32215"/>
        <dbReference type="ChEBI" id="CHEBI:64074"/>
        <dbReference type="ChEBI" id="CHEBI:64075"/>
        <dbReference type="EC" id="5.1.99.6"/>
    </reaction>
</comment>
<comment type="similarity">
    <text evidence="4 19">In the C-terminal section; belongs to the NnrD/CARKD family.</text>
</comment>
<dbReference type="Pfam" id="PF01256">
    <property type="entry name" value="Carb_kinase"/>
    <property type="match status" value="1"/>
</dbReference>
<comment type="similarity">
    <text evidence="17">Belongs to the NnrD/CARKD family.</text>
</comment>
<comment type="similarity">
    <text evidence="18">Belongs to the NnrE/AIBP family.</text>
</comment>
<dbReference type="InterPro" id="IPR004443">
    <property type="entry name" value="YjeF_N_dom"/>
</dbReference>
<accession>A0A162L0G0</accession>
<sequence>MKIATVKTARDVDGYSINELKIPGIVLMENAALKVVKNIDLKKCDSFCVICTKGNNGGDGFAVARHLYNLNKKVHVFLVGKESGMSEDCSINYNILKNLKINLNVVDSEESLVQLKECIKESDVTIDALFGTGISRNILGIQDSVITLINEYSSYVISIDIPSGLNGDTGNVMGNCVRANKTITFQLYKIGFLKYGSDKFTGEVIVENIGIPNLAVEKFSGSEFIVDQNFIKGKLKVRDKFSHKGDYGRVLVIAGSRGFTGAAYICTQGAVRSGAGLVTLGCYKDIQPILSEKLVEGMTIDLEENLKLEKTIEKSDAIAIGPGMGVNDSTLNLVKKVITTFRKTVVIDADGINVLSGNLHILREKKCDIILTPHLGEMSKITGLGIEYISENRIKVAKDFAKEYNVIVLLKGYNTVITDGNSVAINSTGNSAMASGGMGDCLTGIIASFSAQKQGPFEAASIAAFIHGYVGEELSKDMYSVNASHVLHQLPFSIKKLTK</sequence>
<dbReference type="PANTHER" id="PTHR12592">
    <property type="entry name" value="ATP-DEPENDENT (S)-NAD(P)H-HYDRATE DEHYDRATASE FAMILY MEMBER"/>
    <property type="match status" value="1"/>
</dbReference>
<dbReference type="InterPro" id="IPR029056">
    <property type="entry name" value="Ribokinase-like"/>
</dbReference>
<dbReference type="InterPro" id="IPR030677">
    <property type="entry name" value="Nnr"/>
</dbReference>
<evidence type="ECO:0000256" key="8">
    <source>
        <dbReference type="ARBA" id="ARBA00022857"/>
    </source>
</evidence>
<comment type="catalytic activity">
    <reaction evidence="15 17 19">
        <text>(6S)-NADHX + ADP = AMP + phosphate + NADH + H(+)</text>
        <dbReference type="Rhea" id="RHEA:32223"/>
        <dbReference type="ChEBI" id="CHEBI:15378"/>
        <dbReference type="ChEBI" id="CHEBI:43474"/>
        <dbReference type="ChEBI" id="CHEBI:57945"/>
        <dbReference type="ChEBI" id="CHEBI:64074"/>
        <dbReference type="ChEBI" id="CHEBI:456215"/>
        <dbReference type="ChEBI" id="CHEBI:456216"/>
        <dbReference type="EC" id="4.2.1.136"/>
    </reaction>
</comment>
<dbReference type="PATRIC" id="fig|1538.10.peg.1757"/>
<feature type="binding site" evidence="18">
    <location>
        <position position="160"/>
    </location>
    <ligand>
        <name>(6S)-NADPHX</name>
        <dbReference type="ChEBI" id="CHEBI:64076"/>
    </ligand>
</feature>
<comment type="function">
    <text evidence="14 19">Bifunctional enzyme that catalyzes the epimerization of the S- and R-forms of NAD(P)HX and the dehydration of the S-form of NAD(P)HX at the expense of ADP, which is converted to AMP. This allows the repair of both epimers of NAD(P)HX, a damaged form of NAD(P)H that is a result of enzymatic or heat-dependent hydration.</text>
</comment>
<dbReference type="InterPro" id="IPR036652">
    <property type="entry name" value="YjeF_N_dom_sf"/>
</dbReference>
<dbReference type="GO" id="GO:0052856">
    <property type="term" value="F:NAD(P)HX epimerase activity"/>
    <property type="evidence" value="ECO:0007669"/>
    <property type="project" value="UniProtKB-UniRule"/>
</dbReference>
<dbReference type="SUPFAM" id="SSF64153">
    <property type="entry name" value="YjeF N-terminal domain-like"/>
    <property type="match status" value="1"/>
</dbReference>
<evidence type="ECO:0000313" key="23">
    <source>
        <dbReference type="Proteomes" id="UP000077407"/>
    </source>
</evidence>
<dbReference type="OrthoDB" id="9806925at2"/>
<feature type="binding site" evidence="18">
    <location>
        <position position="163"/>
    </location>
    <ligand>
        <name>K(+)</name>
        <dbReference type="ChEBI" id="CHEBI:29103"/>
    </ligand>
</feature>
<dbReference type="PROSITE" id="PS51385">
    <property type="entry name" value="YJEF_N"/>
    <property type="match status" value="1"/>
</dbReference>
<keyword evidence="6 17" id="KW-0547">Nucleotide-binding</keyword>
<comment type="cofactor">
    <cofactor evidence="18 19">
        <name>K(+)</name>
        <dbReference type="ChEBI" id="CHEBI:29103"/>
    </cofactor>
    <text evidence="18 19">Binds 1 potassium ion per subunit.</text>
</comment>
<comment type="subunit">
    <text evidence="17">Homotetramer.</text>
</comment>
<dbReference type="EMBL" id="LITT01000023">
    <property type="protein sequence ID" value="OAA86766.1"/>
    <property type="molecule type" value="Genomic_DNA"/>
</dbReference>
<feature type="binding site" evidence="18">
    <location>
        <position position="56"/>
    </location>
    <ligand>
        <name>K(+)</name>
        <dbReference type="ChEBI" id="CHEBI:29103"/>
    </ligand>
</feature>
<dbReference type="GO" id="GO:0110051">
    <property type="term" value="P:metabolite repair"/>
    <property type="evidence" value="ECO:0007669"/>
    <property type="project" value="TreeGrafter"/>
</dbReference>
<keyword evidence="8 17" id="KW-0521">NADP</keyword>
<evidence type="ECO:0000256" key="12">
    <source>
        <dbReference type="ARBA" id="ARBA00023239"/>
    </source>
</evidence>
<evidence type="ECO:0000256" key="13">
    <source>
        <dbReference type="ARBA" id="ARBA00023268"/>
    </source>
</evidence>
<evidence type="ECO:0000313" key="22">
    <source>
        <dbReference type="EMBL" id="OAA86766.1"/>
    </source>
</evidence>
<keyword evidence="7 17" id="KW-0067">ATP-binding</keyword>
<feature type="binding site" evidence="17">
    <location>
        <position position="262"/>
    </location>
    <ligand>
        <name>(6S)-NADPHX</name>
        <dbReference type="ChEBI" id="CHEBI:64076"/>
    </ligand>
</feature>
<dbReference type="RefSeq" id="WP_063555605.1">
    <property type="nucleotide sequence ID" value="NZ_LITT01000023.1"/>
</dbReference>
<feature type="binding site" evidence="17">
    <location>
        <position position="323"/>
    </location>
    <ligand>
        <name>(6S)-NADPHX</name>
        <dbReference type="ChEBI" id="CHEBI:64076"/>
    </ligand>
</feature>
<dbReference type="CDD" id="cd01171">
    <property type="entry name" value="YXKO-related"/>
    <property type="match status" value="1"/>
</dbReference>
<evidence type="ECO:0000256" key="4">
    <source>
        <dbReference type="ARBA" id="ARBA00009524"/>
    </source>
</evidence>
<organism evidence="22 23">
    <name type="scientific">Clostridium ljungdahlii</name>
    <dbReference type="NCBI Taxonomy" id="1538"/>
    <lineage>
        <taxon>Bacteria</taxon>
        <taxon>Bacillati</taxon>
        <taxon>Bacillota</taxon>
        <taxon>Clostridia</taxon>
        <taxon>Eubacteriales</taxon>
        <taxon>Clostridiaceae</taxon>
        <taxon>Clostridium</taxon>
    </lineage>
</organism>
<keyword evidence="12 17" id="KW-0456">Lyase</keyword>
<dbReference type="PANTHER" id="PTHR12592:SF0">
    <property type="entry name" value="ATP-DEPENDENT (S)-NAD(P)H-HYDRATE DEHYDRATASE"/>
    <property type="match status" value="1"/>
</dbReference>
<keyword evidence="9 18" id="KW-0630">Potassium</keyword>
<feature type="binding site" evidence="17">
    <location>
        <position position="440"/>
    </location>
    <ligand>
        <name>(6S)-NADPHX</name>
        <dbReference type="ChEBI" id="CHEBI:64076"/>
    </ligand>
</feature>
<comment type="caution">
    <text evidence="22">The sequence shown here is derived from an EMBL/GenBank/DDBJ whole genome shotgun (WGS) entry which is preliminary data.</text>
</comment>
<comment type="catalytic activity">
    <reaction evidence="16 17 19">
        <text>(6S)-NADPHX + ADP = AMP + phosphate + NADPH + H(+)</text>
        <dbReference type="Rhea" id="RHEA:32235"/>
        <dbReference type="ChEBI" id="CHEBI:15378"/>
        <dbReference type="ChEBI" id="CHEBI:43474"/>
        <dbReference type="ChEBI" id="CHEBI:57783"/>
        <dbReference type="ChEBI" id="CHEBI:64076"/>
        <dbReference type="ChEBI" id="CHEBI:456215"/>
        <dbReference type="ChEBI" id="CHEBI:456216"/>
        <dbReference type="EC" id="4.2.1.136"/>
    </reaction>
</comment>
<feature type="domain" description="YjeF C-terminal" evidence="20">
    <location>
        <begin position="227"/>
        <end position="497"/>
    </location>
</feature>
<evidence type="ECO:0000256" key="11">
    <source>
        <dbReference type="ARBA" id="ARBA00023235"/>
    </source>
</evidence>
<comment type="catalytic activity">
    <reaction evidence="2 18 19">
        <text>(6R)-NADPHX = (6S)-NADPHX</text>
        <dbReference type="Rhea" id="RHEA:32227"/>
        <dbReference type="ChEBI" id="CHEBI:64076"/>
        <dbReference type="ChEBI" id="CHEBI:64077"/>
        <dbReference type="EC" id="5.1.99.6"/>
    </reaction>
</comment>
<dbReference type="NCBIfam" id="TIGR00197">
    <property type="entry name" value="yjeF_nterm"/>
    <property type="match status" value="1"/>
</dbReference>
<evidence type="ECO:0000256" key="16">
    <source>
        <dbReference type="ARBA" id="ARBA00049209"/>
    </source>
</evidence>
<dbReference type="GO" id="GO:0046496">
    <property type="term" value="P:nicotinamide nucleotide metabolic process"/>
    <property type="evidence" value="ECO:0007669"/>
    <property type="project" value="UniProtKB-UniRule"/>
</dbReference>
<dbReference type="HAMAP" id="MF_01966">
    <property type="entry name" value="NADHX_epimerase"/>
    <property type="match status" value="1"/>
</dbReference>
<evidence type="ECO:0000256" key="18">
    <source>
        <dbReference type="HAMAP-Rule" id="MF_01966"/>
    </source>
</evidence>
<dbReference type="PIRSF" id="PIRSF017184">
    <property type="entry name" value="Nnr"/>
    <property type="match status" value="1"/>
</dbReference>
<feature type="binding site" evidence="18">
    <location>
        <begin position="131"/>
        <end position="137"/>
    </location>
    <ligand>
        <name>(6S)-NADPHX</name>
        <dbReference type="ChEBI" id="CHEBI:64076"/>
    </ligand>
</feature>
<dbReference type="NCBIfam" id="TIGR00196">
    <property type="entry name" value="yjeF_cterm"/>
    <property type="match status" value="1"/>
</dbReference>
<reference evidence="22 23" key="1">
    <citation type="journal article" date="2015" name="Biotechnol. Bioeng.">
        <title>Genome sequence and phenotypic characterization of Caulobacter segnis.</title>
        <authorList>
            <person name="Patel S."/>
            <person name="Fletcher B."/>
            <person name="Scott D.C."/>
            <person name="Ely B."/>
        </authorList>
    </citation>
    <scope>NUCLEOTIDE SEQUENCE [LARGE SCALE GENOMIC DNA]</scope>
    <source>
        <strain evidence="22 23">ERI-2</strain>
    </source>
</reference>
<evidence type="ECO:0000256" key="3">
    <source>
        <dbReference type="ARBA" id="ARBA00006001"/>
    </source>
</evidence>
<comment type="function">
    <text evidence="17">Catalyzes the dehydration of the S-form of NAD(P)HX at the expense of ADP, which is converted to AMP. Together with NAD(P)HX epimerase, which catalyzes the epimerization of the S- and R-forms, the enzyme allows the repair of both epimers of NAD(P)HX, a damaged form of NAD(P)H that is a result of enzymatic or heat-dependent hydration.</text>
</comment>
<evidence type="ECO:0000256" key="2">
    <source>
        <dbReference type="ARBA" id="ARBA00000909"/>
    </source>
</evidence>
<dbReference type="Proteomes" id="UP000077407">
    <property type="component" value="Unassembled WGS sequence"/>
</dbReference>
<protein>
    <recommendedName>
        <fullName evidence="19">Bifunctional NAD(P)H-hydrate repair enzyme</fullName>
    </recommendedName>
    <alternativeName>
        <fullName evidence="19">Nicotinamide nucleotide repair protein</fullName>
    </alternativeName>
    <domain>
        <recommendedName>
            <fullName evidence="19">ADP-dependent (S)-NAD(P)H-hydrate dehydratase</fullName>
            <ecNumber evidence="19">4.2.1.136</ecNumber>
        </recommendedName>
        <alternativeName>
            <fullName evidence="19">ADP-dependent NAD(P)HX dehydratase</fullName>
        </alternativeName>
    </domain>
    <domain>
        <recommendedName>
            <fullName evidence="19">NAD(P)H-hydrate epimerase</fullName>
            <ecNumber evidence="19">5.1.99.6</ecNumber>
        </recommendedName>
    </domain>
</protein>
<dbReference type="EC" id="5.1.99.6" evidence="19"/>
<feature type="binding site" evidence="17">
    <location>
        <position position="374"/>
    </location>
    <ligand>
        <name>(6S)-NADPHX</name>
        <dbReference type="ChEBI" id="CHEBI:64076"/>
    </ligand>
</feature>
<evidence type="ECO:0000259" key="20">
    <source>
        <dbReference type="PROSITE" id="PS51383"/>
    </source>
</evidence>
<keyword evidence="5 18" id="KW-0479">Metal-binding</keyword>
<dbReference type="Gene3D" id="3.40.1190.20">
    <property type="match status" value="1"/>
</dbReference>
<evidence type="ECO:0000256" key="9">
    <source>
        <dbReference type="ARBA" id="ARBA00022958"/>
    </source>
</evidence>
<evidence type="ECO:0000256" key="19">
    <source>
        <dbReference type="PIRNR" id="PIRNR017184"/>
    </source>
</evidence>
<evidence type="ECO:0000256" key="10">
    <source>
        <dbReference type="ARBA" id="ARBA00023027"/>
    </source>
</evidence>
<comment type="function">
    <text evidence="18">Catalyzes the epimerization of the S- and R-forms of NAD(P)HX, a damaged form of NAD(P)H that is a result of enzymatic or heat-dependent hydration. This is a prerequisite for the S-specific NAD(P)H-hydrate dehydratase to allow the repair of both epimers of NAD(P)HX.</text>
</comment>
<evidence type="ECO:0000256" key="14">
    <source>
        <dbReference type="ARBA" id="ARBA00025153"/>
    </source>
</evidence>
<keyword evidence="10 17" id="KW-0520">NAD</keyword>
<feature type="binding site" evidence="18">
    <location>
        <position position="127"/>
    </location>
    <ligand>
        <name>K(+)</name>
        <dbReference type="ChEBI" id="CHEBI:29103"/>
    </ligand>
</feature>
<dbReference type="GO" id="GO:0005524">
    <property type="term" value="F:ATP binding"/>
    <property type="evidence" value="ECO:0007669"/>
    <property type="project" value="UniProtKB-UniRule"/>
</dbReference>
<evidence type="ECO:0000256" key="15">
    <source>
        <dbReference type="ARBA" id="ARBA00048238"/>
    </source>
</evidence>
<feature type="domain" description="YjeF N-terminal" evidence="21">
    <location>
        <begin position="9"/>
        <end position="217"/>
    </location>
</feature>
<proteinExistence type="inferred from homology"/>
<evidence type="ECO:0000256" key="5">
    <source>
        <dbReference type="ARBA" id="ARBA00022723"/>
    </source>
</evidence>
<dbReference type="InterPro" id="IPR000631">
    <property type="entry name" value="CARKD"/>
</dbReference>